<name>A0A6H1ZTT6_9ZZZZ</name>
<evidence type="ECO:0000313" key="1">
    <source>
        <dbReference type="EMBL" id="QJA50889.1"/>
    </source>
</evidence>
<evidence type="ECO:0000313" key="3">
    <source>
        <dbReference type="EMBL" id="QJA81930.1"/>
    </source>
</evidence>
<reference evidence="1" key="1">
    <citation type="submission" date="2020-03" db="EMBL/GenBank/DDBJ databases">
        <title>The deep terrestrial virosphere.</title>
        <authorList>
            <person name="Holmfeldt K."/>
            <person name="Nilsson E."/>
            <person name="Simone D."/>
            <person name="Lopez-Fernandez M."/>
            <person name="Wu X."/>
            <person name="de Brujin I."/>
            <person name="Lundin D."/>
            <person name="Andersson A."/>
            <person name="Bertilsson S."/>
            <person name="Dopson M."/>
        </authorList>
    </citation>
    <scope>NUCLEOTIDE SEQUENCE</scope>
    <source>
        <strain evidence="3">MM415A00473</strain>
        <strain evidence="2">MM415B00199</strain>
        <strain evidence="1">TM448A01919</strain>
        <strain evidence="4">TM448B01064</strain>
    </source>
</reference>
<gene>
    <name evidence="3" type="ORF">MM415A00473_0024</name>
    <name evidence="2" type="ORF">MM415B00199_0049</name>
    <name evidence="1" type="ORF">TM448A01919_0007</name>
    <name evidence="4" type="ORF">TM448B01064_0016</name>
</gene>
<dbReference type="EMBL" id="MT144223">
    <property type="protein sequence ID" value="QJA50889.1"/>
    <property type="molecule type" value="Genomic_DNA"/>
</dbReference>
<dbReference type="EMBL" id="MT142474">
    <property type="protein sequence ID" value="QJA81930.1"/>
    <property type="molecule type" value="Genomic_DNA"/>
</dbReference>
<evidence type="ECO:0000313" key="2">
    <source>
        <dbReference type="EMBL" id="QJA67594.1"/>
    </source>
</evidence>
<dbReference type="AlphaFoldDB" id="A0A6H1ZTT6"/>
<evidence type="ECO:0000313" key="4">
    <source>
        <dbReference type="EMBL" id="QJH97716.1"/>
    </source>
</evidence>
<organism evidence="1">
    <name type="scientific">viral metagenome</name>
    <dbReference type="NCBI Taxonomy" id="1070528"/>
    <lineage>
        <taxon>unclassified sequences</taxon>
        <taxon>metagenomes</taxon>
        <taxon>organismal metagenomes</taxon>
    </lineage>
</organism>
<sequence length="63" mass="7217">MTTTGVKLRGNTVKYLPVFKTYVDRWGADAVKRVLKTGRYNNLVLKLPINAKDRNQILRQLGI</sequence>
<protein>
    <submittedName>
        <fullName evidence="1">Uncharacterized protein</fullName>
    </submittedName>
</protein>
<dbReference type="EMBL" id="MT144698">
    <property type="protein sequence ID" value="QJH97716.1"/>
    <property type="molecule type" value="Genomic_DNA"/>
</dbReference>
<accession>A0A6H1ZTT6</accession>
<dbReference type="EMBL" id="MT141573">
    <property type="protein sequence ID" value="QJA67594.1"/>
    <property type="molecule type" value="Genomic_DNA"/>
</dbReference>
<proteinExistence type="predicted"/>